<name>A0A226CUI5_FOLCA</name>
<dbReference type="Gene3D" id="3.10.50.10">
    <property type="match status" value="1"/>
</dbReference>
<dbReference type="EMBL" id="LNIX01000086">
    <property type="protein sequence ID" value="OXA36633.1"/>
    <property type="molecule type" value="Genomic_DNA"/>
</dbReference>
<evidence type="ECO:0000259" key="3">
    <source>
        <dbReference type="PROSITE" id="PS51910"/>
    </source>
</evidence>
<dbReference type="Gene3D" id="3.20.20.80">
    <property type="entry name" value="Glycosidases"/>
    <property type="match status" value="1"/>
</dbReference>
<dbReference type="STRING" id="158441.A0A226CUI5"/>
<keyword evidence="1" id="KW-0812">Transmembrane</keyword>
<dbReference type="InterPro" id="IPR029070">
    <property type="entry name" value="Chitinase_insertion_sf"/>
</dbReference>
<dbReference type="InterPro" id="IPR011583">
    <property type="entry name" value="Chitinase_II/V-like_cat"/>
</dbReference>
<keyword evidence="2" id="KW-0732">Signal</keyword>
<feature type="chain" id="PRO_5012307845" evidence="2">
    <location>
        <begin position="20"/>
        <end position="536"/>
    </location>
</feature>
<dbReference type="GO" id="GO:0005975">
    <property type="term" value="P:carbohydrate metabolic process"/>
    <property type="evidence" value="ECO:0007669"/>
    <property type="project" value="InterPro"/>
</dbReference>
<evidence type="ECO:0000313" key="4">
    <source>
        <dbReference type="EMBL" id="OXA36633.1"/>
    </source>
</evidence>
<feature type="transmembrane region" description="Helical" evidence="1">
    <location>
        <begin position="425"/>
        <end position="444"/>
    </location>
</feature>
<dbReference type="PANTHER" id="PTHR11177">
    <property type="entry name" value="CHITINASE"/>
    <property type="match status" value="1"/>
</dbReference>
<proteinExistence type="predicted"/>
<sequence length="536" mass="60243">MWQKLFLAAFLGLVGWTLGTQEVQQGMYQNTITVYSKILACYYGSWSVYRPSNGQFNVEDIDPNICTHLIYGTVGLTLDGVMQVLDPWNDLEENDGRGAMRRFTNLKQANPNLKTLLGFGGWNDCEPIGDGCAKYSNMASTLANRTRFINSVVTFLESYNFDGFELDWQYPTLRGGRPEDRANFALLCAEMRTEFDSRGWLLTAAVSAMEPIINAAYDIPSISQLQHAVNLWLNGGCPAFKLALGMWTYGYGFILANEAESGFYAPTSSLIDSPPYTREPGIWGYNEIIEKQATEAGWRIVRNPLVIGPYAVQEGDGLVMMTPKVWANGADTNSSLPIADDFQNFYAFFTMIDMSSNIWTLLVEIFGQLLMLLGIFELLNGAKAFTTSLSADPLIHYKNLFKVSQKRSAQILYQWRELKLLSDSINAVTNGIVFVFWIVATSYVSGTFDQVTRYASWFDKWSNFHFVTIVGLVFGVAPKICEEVEKFREFILRGENENLFSLDERTRLLADLDRNPVGIGGSTKFVINNNFLANVS</sequence>
<reference evidence="4 5" key="1">
    <citation type="submission" date="2015-12" db="EMBL/GenBank/DDBJ databases">
        <title>The genome of Folsomia candida.</title>
        <authorList>
            <person name="Faddeeva A."/>
            <person name="Derks M.F."/>
            <person name="Anvar Y."/>
            <person name="Smit S."/>
            <person name="Van Straalen N."/>
            <person name="Roelofs D."/>
        </authorList>
    </citation>
    <scope>NUCLEOTIDE SEQUENCE [LARGE SCALE GENOMIC DNA]</scope>
    <source>
        <strain evidence="4 5">VU population</strain>
        <tissue evidence="4">Whole body</tissue>
    </source>
</reference>
<dbReference type="GO" id="GO:0008061">
    <property type="term" value="F:chitin binding"/>
    <property type="evidence" value="ECO:0007669"/>
    <property type="project" value="InterPro"/>
</dbReference>
<dbReference type="SMART" id="SM00636">
    <property type="entry name" value="Glyco_18"/>
    <property type="match status" value="1"/>
</dbReference>
<dbReference type="PANTHER" id="PTHR11177:SF360">
    <property type="entry name" value="CHITINASE 4-RELATED"/>
    <property type="match status" value="1"/>
</dbReference>
<dbReference type="SUPFAM" id="SSF54556">
    <property type="entry name" value="Chitinase insertion domain"/>
    <property type="match status" value="1"/>
</dbReference>
<dbReference type="GO" id="GO:0004568">
    <property type="term" value="F:chitinase activity"/>
    <property type="evidence" value="ECO:0007669"/>
    <property type="project" value="TreeGrafter"/>
</dbReference>
<dbReference type="InterPro" id="IPR001223">
    <property type="entry name" value="Glyco_hydro18_cat"/>
</dbReference>
<comment type="caution">
    <text evidence="4">The sequence shown here is derived from an EMBL/GenBank/DDBJ whole genome shotgun (WGS) entry which is preliminary data.</text>
</comment>
<dbReference type="OrthoDB" id="73875at2759"/>
<dbReference type="Pfam" id="PF00704">
    <property type="entry name" value="Glyco_hydro_18"/>
    <property type="match status" value="1"/>
</dbReference>
<dbReference type="Proteomes" id="UP000198287">
    <property type="component" value="Unassembled WGS sequence"/>
</dbReference>
<feature type="transmembrane region" description="Helical" evidence="1">
    <location>
        <begin position="358"/>
        <end position="379"/>
    </location>
</feature>
<dbReference type="GO" id="GO:0006032">
    <property type="term" value="P:chitin catabolic process"/>
    <property type="evidence" value="ECO:0007669"/>
    <property type="project" value="TreeGrafter"/>
</dbReference>
<organism evidence="4 5">
    <name type="scientific">Folsomia candida</name>
    <name type="common">Springtail</name>
    <dbReference type="NCBI Taxonomy" id="158441"/>
    <lineage>
        <taxon>Eukaryota</taxon>
        <taxon>Metazoa</taxon>
        <taxon>Ecdysozoa</taxon>
        <taxon>Arthropoda</taxon>
        <taxon>Hexapoda</taxon>
        <taxon>Collembola</taxon>
        <taxon>Entomobryomorpha</taxon>
        <taxon>Isotomoidea</taxon>
        <taxon>Isotomidae</taxon>
        <taxon>Proisotominae</taxon>
        <taxon>Folsomia</taxon>
    </lineage>
</organism>
<feature type="signal peptide" evidence="2">
    <location>
        <begin position="1"/>
        <end position="19"/>
    </location>
</feature>
<dbReference type="AlphaFoldDB" id="A0A226CUI5"/>
<dbReference type="SUPFAM" id="SSF51445">
    <property type="entry name" value="(Trans)glycosidases"/>
    <property type="match status" value="1"/>
</dbReference>
<feature type="domain" description="GH18" evidence="3">
    <location>
        <begin position="37"/>
        <end position="349"/>
    </location>
</feature>
<dbReference type="InterPro" id="IPR017853">
    <property type="entry name" value="GH"/>
</dbReference>
<keyword evidence="5" id="KW-1185">Reference proteome</keyword>
<protein>
    <submittedName>
        <fullName evidence="4">Putative chitinase 2</fullName>
    </submittedName>
</protein>
<dbReference type="InterPro" id="IPR050314">
    <property type="entry name" value="Glycosyl_Hydrlase_18"/>
</dbReference>
<feature type="transmembrane region" description="Helical" evidence="1">
    <location>
        <begin position="464"/>
        <end position="481"/>
    </location>
</feature>
<dbReference type="GO" id="GO:0005576">
    <property type="term" value="C:extracellular region"/>
    <property type="evidence" value="ECO:0007669"/>
    <property type="project" value="TreeGrafter"/>
</dbReference>
<accession>A0A226CUI5</accession>
<dbReference type="PROSITE" id="PS51910">
    <property type="entry name" value="GH18_2"/>
    <property type="match status" value="1"/>
</dbReference>
<evidence type="ECO:0000256" key="1">
    <source>
        <dbReference type="SAM" id="Phobius"/>
    </source>
</evidence>
<evidence type="ECO:0000256" key="2">
    <source>
        <dbReference type="SAM" id="SignalP"/>
    </source>
</evidence>
<evidence type="ECO:0000313" key="5">
    <source>
        <dbReference type="Proteomes" id="UP000198287"/>
    </source>
</evidence>
<keyword evidence="1" id="KW-1133">Transmembrane helix</keyword>
<keyword evidence="1" id="KW-0472">Membrane</keyword>
<gene>
    <name evidence="4" type="ORF">Fcan01_28601</name>
</gene>